<reference evidence="7" key="1">
    <citation type="journal article" date="2019" name="Int. J. Syst. Evol. Microbiol.">
        <title>The Global Catalogue of Microorganisms (GCM) 10K type strain sequencing project: providing services to taxonomists for standard genome sequencing and annotation.</title>
        <authorList>
            <consortium name="The Broad Institute Genomics Platform"/>
            <consortium name="The Broad Institute Genome Sequencing Center for Infectious Disease"/>
            <person name="Wu L."/>
            <person name="Ma J."/>
        </authorList>
    </citation>
    <scope>NUCLEOTIDE SEQUENCE [LARGE SCALE GENOMIC DNA]</scope>
    <source>
        <strain evidence="7">IBRC-M 10490</strain>
    </source>
</reference>
<keyword evidence="1" id="KW-0678">Repressor</keyword>
<dbReference type="InterPro" id="IPR047057">
    <property type="entry name" value="MerR_fam"/>
</dbReference>
<evidence type="ECO:0000259" key="5">
    <source>
        <dbReference type="PROSITE" id="PS50937"/>
    </source>
</evidence>
<keyword evidence="4" id="KW-0804">Transcription</keyword>
<feature type="domain" description="HTH merR-type" evidence="5">
    <location>
        <begin position="34"/>
        <end position="102"/>
    </location>
</feature>
<gene>
    <name evidence="6" type="ORF">ACFO5K_06650</name>
</gene>
<accession>A0ABV8VEJ6</accession>
<evidence type="ECO:0000313" key="7">
    <source>
        <dbReference type="Proteomes" id="UP001595844"/>
    </source>
</evidence>
<sequence>MCCSVIANSPSWGRRYRRSSTRVEVQAEVARNAYLTIGELADHTGVAVRTIRFYCDEGLLVARRTSGGHRVFEPAEVERLNSLRRLRALGIGLAAIGDVFAGARTVSEVLAAERDTVAAELAALRHRSALLTAAESVSHSRVDAVDLLAGVADPCAAHDALIGFWRRQLGPLRGAVVHDFIDMNVPGPPVGIEPDQLIVYAELVAAVGDPALDAAMLDAVRHRGTAGVRDEEYLLRAVADACLAAAPLVAAGAPPGPGMELDQYVDAHATARAERDTADFRRRLLRDSAGGDRRVRRYWELTAVLTGVPVSSGAVQLWLFDALAASVS</sequence>
<dbReference type="RefSeq" id="WP_378557717.1">
    <property type="nucleotide sequence ID" value="NZ_JBHSDL010000006.1"/>
</dbReference>
<protein>
    <submittedName>
        <fullName evidence="6">MerR family transcriptional regulator</fullName>
    </submittedName>
</protein>
<dbReference type="Gene3D" id="1.10.1660.10">
    <property type="match status" value="1"/>
</dbReference>
<dbReference type="SMART" id="SM00422">
    <property type="entry name" value="HTH_MERR"/>
    <property type="match status" value="1"/>
</dbReference>
<dbReference type="InterPro" id="IPR009061">
    <property type="entry name" value="DNA-bd_dom_put_sf"/>
</dbReference>
<dbReference type="PRINTS" id="PR00040">
    <property type="entry name" value="HTHMERR"/>
</dbReference>
<name>A0ABV8VEJ6_9NOCA</name>
<dbReference type="SUPFAM" id="SSF46955">
    <property type="entry name" value="Putative DNA-binding domain"/>
    <property type="match status" value="1"/>
</dbReference>
<keyword evidence="3" id="KW-0238">DNA-binding</keyword>
<evidence type="ECO:0000313" key="6">
    <source>
        <dbReference type="EMBL" id="MFC4373778.1"/>
    </source>
</evidence>
<dbReference type="CDD" id="cd00592">
    <property type="entry name" value="HTH_MerR-like"/>
    <property type="match status" value="1"/>
</dbReference>
<keyword evidence="7" id="KW-1185">Reference proteome</keyword>
<dbReference type="PROSITE" id="PS50937">
    <property type="entry name" value="HTH_MERR_2"/>
    <property type="match status" value="1"/>
</dbReference>
<dbReference type="Pfam" id="PF13411">
    <property type="entry name" value="MerR_1"/>
    <property type="match status" value="1"/>
</dbReference>
<keyword evidence="2" id="KW-0805">Transcription regulation</keyword>
<dbReference type="PANTHER" id="PTHR30204:SF69">
    <property type="entry name" value="MERR-FAMILY TRANSCRIPTIONAL REGULATOR"/>
    <property type="match status" value="1"/>
</dbReference>
<dbReference type="PANTHER" id="PTHR30204">
    <property type="entry name" value="REDOX-CYCLING DRUG-SENSING TRANSCRIPTIONAL ACTIVATOR SOXR"/>
    <property type="match status" value="1"/>
</dbReference>
<proteinExistence type="predicted"/>
<evidence type="ECO:0000256" key="2">
    <source>
        <dbReference type="ARBA" id="ARBA00023015"/>
    </source>
</evidence>
<dbReference type="EMBL" id="JBHSDL010000006">
    <property type="protein sequence ID" value="MFC4373778.1"/>
    <property type="molecule type" value="Genomic_DNA"/>
</dbReference>
<evidence type="ECO:0000256" key="3">
    <source>
        <dbReference type="ARBA" id="ARBA00023125"/>
    </source>
</evidence>
<dbReference type="Proteomes" id="UP001595844">
    <property type="component" value="Unassembled WGS sequence"/>
</dbReference>
<dbReference type="InterPro" id="IPR000551">
    <property type="entry name" value="MerR-type_HTH_dom"/>
</dbReference>
<organism evidence="6 7">
    <name type="scientific">Nocardia halotolerans</name>
    <dbReference type="NCBI Taxonomy" id="1755878"/>
    <lineage>
        <taxon>Bacteria</taxon>
        <taxon>Bacillati</taxon>
        <taxon>Actinomycetota</taxon>
        <taxon>Actinomycetes</taxon>
        <taxon>Mycobacteriales</taxon>
        <taxon>Nocardiaceae</taxon>
        <taxon>Nocardia</taxon>
    </lineage>
</organism>
<evidence type="ECO:0000256" key="1">
    <source>
        <dbReference type="ARBA" id="ARBA00022491"/>
    </source>
</evidence>
<evidence type="ECO:0000256" key="4">
    <source>
        <dbReference type="ARBA" id="ARBA00023163"/>
    </source>
</evidence>
<comment type="caution">
    <text evidence="6">The sequence shown here is derived from an EMBL/GenBank/DDBJ whole genome shotgun (WGS) entry which is preliminary data.</text>
</comment>